<evidence type="ECO:0000313" key="3">
    <source>
        <dbReference type="Proteomes" id="UP000188388"/>
    </source>
</evidence>
<evidence type="ECO:0000313" key="2">
    <source>
        <dbReference type="EMBL" id="SIT56897.1"/>
    </source>
</evidence>
<feature type="compositionally biased region" description="Basic residues" evidence="1">
    <location>
        <begin position="66"/>
        <end position="76"/>
    </location>
</feature>
<evidence type="ECO:0000256" key="1">
    <source>
        <dbReference type="SAM" id="MobiDB-lite"/>
    </source>
</evidence>
<keyword evidence="3" id="KW-1185">Reference proteome</keyword>
<proteinExistence type="predicted"/>
<name>A0A1R3VAE9_9HYPH</name>
<protein>
    <submittedName>
        <fullName evidence="2">Uncharacterized protein</fullName>
    </submittedName>
</protein>
<dbReference type="Proteomes" id="UP000188388">
    <property type="component" value="Unassembled WGS sequence"/>
</dbReference>
<dbReference type="AlphaFoldDB" id="A0A1R3VAE9"/>
<feature type="region of interest" description="Disordered" evidence="1">
    <location>
        <begin position="57"/>
        <end position="106"/>
    </location>
</feature>
<organism evidence="2 3">
    <name type="scientific">Mesorhizobium prunaredense</name>
    <dbReference type="NCBI Taxonomy" id="1631249"/>
    <lineage>
        <taxon>Bacteria</taxon>
        <taxon>Pseudomonadati</taxon>
        <taxon>Pseudomonadota</taxon>
        <taxon>Alphaproteobacteria</taxon>
        <taxon>Hyphomicrobiales</taxon>
        <taxon>Phyllobacteriaceae</taxon>
        <taxon>Mesorhizobium</taxon>
    </lineage>
</organism>
<dbReference type="STRING" id="1631249.BQ8794_30346"/>
<feature type="compositionally biased region" description="Basic residues" evidence="1">
    <location>
        <begin position="85"/>
        <end position="95"/>
    </location>
</feature>
<accession>A0A1R3VAE9</accession>
<sequence>MLIAPLFGRPKAPVTTTDLHFKYFRLEELNIWHSYHSSAKGAMLSVAVALCAAAERTPNEIPATPRPRRHSARGKRYQIQGRDHYSRHRQGKASGRRSDRRWARLA</sequence>
<feature type="compositionally biased region" description="Basic and acidic residues" evidence="1">
    <location>
        <begin position="96"/>
        <end position="106"/>
    </location>
</feature>
<reference evidence="3" key="1">
    <citation type="submission" date="2017-01" db="EMBL/GenBank/DDBJ databases">
        <authorList>
            <person name="Brunel B."/>
        </authorList>
    </citation>
    <scope>NUCLEOTIDE SEQUENCE [LARGE SCALE GENOMIC DNA]</scope>
</reference>
<gene>
    <name evidence="2" type="ORF">BQ8794_30346</name>
</gene>
<dbReference type="EMBL" id="FTPD01000023">
    <property type="protein sequence ID" value="SIT56897.1"/>
    <property type="molecule type" value="Genomic_DNA"/>
</dbReference>